<reference evidence="6" key="1">
    <citation type="submission" date="2025-08" db="UniProtKB">
        <authorList>
            <consortium name="RefSeq"/>
        </authorList>
    </citation>
    <scope>IDENTIFICATION</scope>
</reference>
<feature type="compositionally biased region" description="Polar residues" evidence="2">
    <location>
        <begin position="1063"/>
        <end position="1072"/>
    </location>
</feature>
<evidence type="ECO:0000259" key="3">
    <source>
        <dbReference type="Pfam" id="PF08729"/>
    </source>
</evidence>
<dbReference type="PANTHER" id="PTHR21669">
    <property type="entry name" value="CAPZ-INTERACTING PROTEIN AND RELATED PROTEINS"/>
    <property type="match status" value="1"/>
</dbReference>
<feature type="region of interest" description="Disordered" evidence="2">
    <location>
        <begin position="762"/>
        <end position="815"/>
    </location>
</feature>
<keyword evidence="1" id="KW-0597">Phosphoprotein</keyword>
<feature type="compositionally biased region" description="Polar residues" evidence="2">
    <location>
        <begin position="902"/>
        <end position="925"/>
    </location>
</feature>
<feature type="compositionally biased region" description="Low complexity" evidence="2">
    <location>
        <begin position="847"/>
        <end position="901"/>
    </location>
</feature>
<dbReference type="InterPro" id="IPR026947">
    <property type="entry name" value="UBN_middle_dom"/>
</dbReference>
<name>A0ABM1A578_APLCA</name>
<accession>A0ABM1A578</accession>
<dbReference type="Pfam" id="PF08729">
    <property type="entry name" value="HUN"/>
    <property type="match status" value="1"/>
</dbReference>
<gene>
    <name evidence="6" type="primary">LOC101851753</name>
</gene>
<protein>
    <submittedName>
        <fullName evidence="6">Ubinuclein-1</fullName>
    </submittedName>
</protein>
<feature type="region of interest" description="Disordered" evidence="2">
    <location>
        <begin position="983"/>
        <end position="1076"/>
    </location>
</feature>
<proteinExistence type="predicted"/>
<feature type="domain" description="Hpc2-related" evidence="3">
    <location>
        <begin position="100"/>
        <end position="151"/>
    </location>
</feature>
<feature type="region of interest" description="Disordered" evidence="2">
    <location>
        <begin position="163"/>
        <end position="276"/>
    </location>
</feature>
<dbReference type="RefSeq" id="XP_012941057.1">
    <property type="nucleotide sequence ID" value="XM_013085603.2"/>
</dbReference>
<evidence type="ECO:0000313" key="6">
    <source>
        <dbReference type="RefSeq" id="XP_012941057.1"/>
    </source>
</evidence>
<feature type="compositionally biased region" description="Low complexity" evidence="2">
    <location>
        <begin position="260"/>
        <end position="276"/>
    </location>
</feature>
<feature type="compositionally biased region" description="Polar residues" evidence="2">
    <location>
        <begin position="1031"/>
        <end position="1043"/>
    </location>
</feature>
<feature type="domain" description="Ubinuclein middle" evidence="4">
    <location>
        <begin position="387"/>
        <end position="602"/>
    </location>
</feature>
<feature type="compositionally biased region" description="Basic residues" evidence="2">
    <location>
        <begin position="194"/>
        <end position="205"/>
    </location>
</feature>
<feature type="compositionally biased region" description="Polar residues" evidence="2">
    <location>
        <begin position="832"/>
        <end position="846"/>
    </location>
</feature>
<feature type="region of interest" description="Disordered" evidence="2">
    <location>
        <begin position="57"/>
        <end position="76"/>
    </location>
</feature>
<feature type="compositionally biased region" description="Low complexity" evidence="2">
    <location>
        <begin position="983"/>
        <end position="998"/>
    </location>
</feature>
<evidence type="ECO:0000259" key="4">
    <source>
        <dbReference type="Pfam" id="PF14075"/>
    </source>
</evidence>
<feature type="compositionally biased region" description="Low complexity" evidence="2">
    <location>
        <begin position="778"/>
        <end position="788"/>
    </location>
</feature>
<evidence type="ECO:0000256" key="1">
    <source>
        <dbReference type="ARBA" id="ARBA00022553"/>
    </source>
</evidence>
<dbReference type="PANTHER" id="PTHR21669:SF28">
    <property type="entry name" value="YEMANUCLEIN"/>
    <property type="match status" value="1"/>
</dbReference>
<feature type="compositionally biased region" description="Basic and acidic residues" evidence="2">
    <location>
        <begin position="237"/>
        <end position="250"/>
    </location>
</feature>
<feature type="compositionally biased region" description="Low complexity" evidence="2">
    <location>
        <begin position="1105"/>
        <end position="1127"/>
    </location>
</feature>
<feature type="compositionally biased region" description="Basic and acidic residues" evidence="2">
    <location>
        <begin position="358"/>
        <end position="374"/>
    </location>
</feature>
<feature type="region of interest" description="Disordered" evidence="2">
    <location>
        <begin position="357"/>
        <end position="392"/>
    </location>
</feature>
<dbReference type="GeneID" id="101851753"/>
<feature type="compositionally biased region" description="Basic and acidic residues" evidence="2">
    <location>
        <begin position="505"/>
        <end position="519"/>
    </location>
</feature>
<feature type="region of interest" description="Disordered" evidence="2">
    <location>
        <begin position="832"/>
        <end position="925"/>
    </location>
</feature>
<evidence type="ECO:0000256" key="2">
    <source>
        <dbReference type="SAM" id="MobiDB-lite"/>
    </source>
</evidence>
<feature type="compositionally biased region" description="Polar residues" evidence="2">
    <location>
        <begin position="1204"/>
        <end position="1220"/>
    </location>
</feature>
<feature type="region of interest" description="Disordered" evidence="2">
    <location>
        <begin position="1100"/>
        <end position="1224"/>
    </location>
</feature>
<feature type="compositionally biased region" description="Low complexity" evidence="2">
    <location>
        <begin position="799"/>
        <end position="813"/>
    </location>
</feature>
<feature type="region of interest" description="Disordered" evidence="2">
    <location>
        <begin position="1257"/>
        <end position="1280"/>
    </location>
</feature>
<dbReference type="Proteomes" id="UP000694888">
    <property type="component" value="Unplaced"/>
</dbReference>
<dbReference type="Pfam" id="PF14075">
    <property type="entry name" value="UBN_AB"/>
    <property type="match status" value="1"/>
</dbReference>
<keyword evidence="5" id="KW-1185">Reference proteome</keyword>
<organism evidence="5 6">
    <name type="scientific">Aplysia californica</name>
    <name type="common">California sea hare</name>
    <dbReference type="NCBI Taxonomy" id="6500"/>
    <lineage>
        <taxon>Eukaryota</taxon>
        <taxon>Metazoa</taxon>
        <taxon>Spiralia</taxon>
        <taxon>Lophotrochozoa</taxon>
        <taxon>Mollusca</taxon>
        <taxon>Gastropoda</taxon>
        <taxon>Heterobranchia</taxon>
        <taxon>Euthyneura</taxon>
        <taxon>Tectipleura</taxon>
        <taxon>Aplysiida</taxon>
        <taxon>Aplysioidea</taxon>
        <taxon>Aplysiidae</taxon>
        <taxon>Aplysia</taxon>
    </lineage>
</organism>
<feature type="compositionally biased region" description="Low complexity" evidence="2">
    <location>
        <begin position="1158"/>
        <end position="1203"/>
    </location>
</feature>
<feature type="compositionally biased region" description="Polar residues" evidence="2">
    <location>
        <begin position="375"/>
        <end position="392"/>
    </location>
</feature>
<evidence type="ECO:0000313" key="5">
    <source>
        <dbReference type="Proteomes" id="UP000694888"/>
    </source>
</evidence>
<dbReference type="InterPro" id="IPR014840">
    <property type="entry name" value="HRD"/>
</dbReference>
<feature type="region of interest" description="Disordered" evidence="2">
    <location>
        <begin position="505"/>
        <end position="532"/>
    </location>
</feature>
<feature type="compositionally biased region" description="Polar residues" evidence="2">
    <location>
        <begin position="999"/>
        <end position="1020"/>
    </location>
</feature>
<sequence>MFSLSTDVKRIQLKPCEPTKVDKKVKKRPKTHRFVLSLGESNSKTCPEYSFADLVKNERQKSSQSSDPFGDQDEELEVASIAQRFEAKYGSKAMQSGKRKRTTDMDDYFDLGDGYDTDDPFIDNSEAYDEVVPSTLTTQYGGFYINMGKLDFKSVFDDSLDKDDFASPQGMKKKKKKQPLDSESEEETGETIAKKFKAMKRKKLLEKRESEKKKTKLSNGQEAASEIVVKKKKKKNLEKLKNKNVGDRQKTAAPVPVPVPVTTAAASTPSAPMSVTTTSSTATATAAAVVNSTAVVATTAPATPVSTVTSNSSAVASSAVVSSTTTATAAVVDVPPPPVKCSLTDNLKDAFESILQDSMKEDSSSRSGTEETPNKGDQNLSAKSTQLPSQLPSTLLEAIDRIKKEAKESKEGKSKFFSAEVNRLLLEIELGSRNLPGTSRTTIFNHLGEHLPCGKQAIQRRAKKLRESQQEDQLKGPTQKLKDAILNVMPAQVEAHEAEVAKAKLEAGEDGNEAAKDEASTESEGEDKAVDVKKKSKLPRRKFRWTPEIKELLLNVVSTKMKLFNTCRSRNETAEDYLKTYLDKEIKPIWPQGWMQTRMLFKESKAVHEEFTKAGAKKPAMSMRKLASPAPEVTATPSNAETPRTHVTKTEDVIEISSSTENHAEHISDVVINLPNSEPKTALPLSSGAVGGTLANSKLLDVALLSAAGSRSGKSGGAKAPSALLPSHLAVSQSQKTSGLSVKPGDSAGAKKLLSPSVSVIEIPDSPDSKTPTLCLPSAGSSTKVSSSTMPGMAYTPQSSGSNMGGVSSSSPRSNERSFMAAFNDFITYPTKSSHLPSSSGKNSTAAGSSSAPVQQQQQQQSPGQHQQHLQQLSSSLQAKSSQQQKSSQLQKLSLSSQQHPKVSTLQHKSGNATQHQKLSQDSKMASVSLKAAISPTVVNREHPNSSWANVNSIFPKEKSISPVVAISRIPATFSNKLSVSAAGKSSFSSPHSTSLPPQSSQQKTKASFSSSKTVQNQMYKRQFPAGLFPSSHSNLSDKSAPQTVGKFSAGDQSKRLGGGMASPNSNPSLVSVGTAPRSMQKATVLGTSMPDFLQKQQRLGLAGSSALPPSSSSSQLSIQTSPSSSSAKNSAGYPALPRGNMAAAADFMKQPSPPGRPVVGSSLSAGAGGMLSSSSGSSGLLRAGSGPSAAARIPGAAVPAASSSTSRGDTPSPQKSPVSPGNAALSLYEQIQSQIRNQEAMEGQALKNLAMALTFGGAAGPLPGKSGTGAAPKPQTGKR</sequence>